<gene>
    <name evidence="1" type="ORF">CPB84DRAFT_1767248</name>
</gene>
<proteinExistence type="predicted"/>
<evidence type="ECO:0000313" key="1">
    <source>
        <dbReference type="EMBL" id="KAF8908088.1"/>
    </source>
</evidence>
<dbReference type="Proteomes" id="UP000724874">
    <property type="component" value="Unassembled WGS sequence"/>
</dbReference>
<dbReference type="EMBL" id="JADNYJ010000012">
    <property type="protein sequence ID" value="KAF8908088.1"/>
    <property type="molecule type" value="Genomic_DNA"/>
</dbReference>
<accession>A0A9P5NT08</accession>
<evidence type="ECO:0000313" key="2">
    <source>
        <dbReference type="Proteomes" id="UP000724874"/>
    </source>
</evidence>
<organism evidence="1 2">
    <name type="scientific">Gymnopilus junonius</name>
    <name type="common">Spectacular rustgill mushroom</name>
    <name type="synonym">Gymnopilus spectabilis subsp. junonius</name>
    <dbReference type="NCBI Taxonomy" id="109634"/>
    <lineage>
        <taxon>Eukaryota</taxon>
        <taxon>Fungi</taxon>
        <taxon>Dikarya</taxon>
        <taxon>Basidiomycota</taxon>
        <taxon>Agaricomycotina</taxon>
        <taxon>Agaricomycetes</taxon>
        <taxon>Agaricomycetidae</taxon>
        <taxon>Agaricales</taxon>
        <taxon>Agaricineae</taxon>
        <taxon>Hymenogastraceae</taxon>
        <taxon>Gymnopilus</taxon>
    </lineage>
</organism>
<dbReference type="AlphaFoldDB" id="A0A9P5NT08"/>
<keyword evidence="2" id="KW-1185">Reference proteome</keyword>
<protein>
    <submittedName>
        <fullName evidence="1">Uncharacterized protein</fullName>
    </submittedName>
</protein>
<dbReference type="OrthoDB" id="3254408at2759"/>
<comment type="caution">
    <text evidence="1">The sequence shown here is derived from an EMBL/GenBank/DDBJ whole genome shotgun (WGS) entry which is preliminary data.</text>
</comment>
<name>A0A9P5NT08_GYMJU</name>
<reference evidence="1" key="1">
    <citation type="submission" date="2020-11" db="EMBL/GenBank/DDBJ databases">
        <authorList>
            <consortium name="DOE Joint Genome Institute"/>
            <person name="Ahrendt S."/>
            <person name="Riley R."/>
            <person name="Andreopoulos W."/>
            <person name="LaButti K."/>
            <person name="Pangilinan J."/>
            <person name="Ruiz-duenas F.J."/>
            <person name="Barrasa J.M."/>
            <person name="Sanchez-Garcia M."/>
            <person name="Camarero S."/>
            <person name="Miyauchi S."/>
            <person name="Serrano A."/>
            <person name="Linde D."/>
            <person name="Babiker R."/>
            <person name="Drula E."/>
            <person name="Ayuso-Fernandez I."/>
            <person name="Pacheco R."/>
            <person name="Padilla G."/>
            <person name="Ferreira P."/>
            <person name="Barriuso J."/>
            <person name="Kellner H."/>
            <person name="Castanera R."/>
            <person name="Alfaro M."/>
            <person name="Ramirez L."/>
            <person name="Pisabarro A.G."/>
            <person name="Kuo A."/>
            <person name="Tritt A."/>
            <person name="Lipzen A."/>
            <person name="He G."/>
            <person name="Yan M."/>
            <person name="Ng V."/>
            <person name="Cullen D."/>
            <person name="Martin F."/>
            <person name="Rosso M.-N."/>
            <person name="Henrissat B."/>
            <person name="Hibbett D."/>
            <person name="Martinez A.T."/>
            <person name="Grigoriev I.V."/>
        </authorList>
    </citation>
    <scope>NUCLEOTIDE SEQUENCE</scope>
    <source>
        <strain evidence="1">AH 44721</strain>
    </source>
</reference>
<sequence>MITVELNRHPVLFIPAKPPASFVLDSKRKQADCEMRDRDIRHNLVTPQFRRISAFSTRLSFLLRGFYQHTHPACDSPRPSIPHRPDSG</sequence>